<dbReference type="PROSITE" id="PS51471">
    <property type="entry name" value="FE2OG_OXY"/>
    <property type="match status" value="1"/>
</dbReference>
<dbReference type="OrthoDB" id="255432at2"/>
<comment type="cofactor">
    <cofactor evidence="1">
        <name>L-ascorbate</name>
        <dbReference type="ChEBI" id="CHEBI:38290"/>
    </cofactor>
</comment>
<evidence type="ECO:0000256" key="5">
    <source>
        <dbReference type="ARBA" id="ARBA00023002"/>
    </source>
</evidence>
<dbReference type="SMART" id="SM00702">
    <property type="entry name" value="P4Hc"/>
    <property type="match status" value="1"/>
</dbReference>
<evidence type="ECO:0000256" key="2">
    <source>
        <dbReference type="ARBA" id="ARBA00022723"/>
    </source>
</evidence>
<evidence type="ECO:0000259" key="7">
    <source>
        <dbReference type="PROSITE" id="PS51471"/>
    </source>
</evidence>
<evidence type="ECO:0000256" key="4">
    <source>
        <dbReference type="ARBA" id="ARBA00022964"/>
    </source>
</evidence>
<dbReference type="Gene3D" id="3.40.30.10">
    <property type="entry name" value="Glutaredoxin"/>
    <property type="match status" value="1"/>
</dbReference>
<proteinExistence type="predicted"/>
<keyword evidence="2" id="KW-0479">Metal-binding</keyword>
<reference evidence="9" key="1">
    <citation type="submission" date="2017-05" db="EMBL/GenBank/DDBJ databases">
        <authorList>
            <person name="Macchi M."/>
            <person name="Festa S."/>
            <person name="Coppotelli B.M."/>
            <person name="Morelli I.S."/>
        </authorList>
    </citation>
    <scope>NUCLEOTIDE SEQUENCE [LARGE SCALE GENOMIC DNA]</scope>
    <source>
        <strain evidence="9">I</strain>
    </source>
</reference>
<dbReference type="GO" id="GO:0031418">
    <property type="term" value="F:L-ascorbic acid binding"/>
    <property type="evidence" value="ECO:0007669"/>
    <property type="project" value="UniProtKB-KW"/>
</dbReference>
<dbReference type="GO" id="GO:0051213">
    <property type="term" value="F:dioxygenase activity"/>
    <property type="evidence" value="ECO:0007669"/>
    <property type="project" value="UniProtKB-KW"/>
</dbReference>
<evidence type="ECO:0000256" key="6">
    <source>
        <dbReference type="ARBA" id="ARBA00023004"/>
    </source>
</evidence>
<dbReference type="Pfam" id="PF13640">
    <property type="entry name" value="2OG-FeII_Oxy_3"/>
    <property type="match status" value="1"/>
</dbReference>
<dbReference type="InterPro" id="IPR044862">
    <property type="entry name" value="Pro_4_hyd_alph_FE2OG_OXY"/>
</dbReference>
<sequence length="375" mass="41833">MSRLLEPGDPAPPFVVPTPQRPDFRFDTVAGRYVVLSFFGSAGDAQSKRLLSAIAAEVGPFNDGHATFFGVTQDRNDAQPGRLPTRVPGLRHFFDFDGKISPSYGTEQRKISYVLSPNLRVLARFPIEDGVEHARILTEFVSRLPPLTRLGTATPGAPVLVVPYLFEPEFCRALIDYYKKVGGEESGFMQTLPDGRTAAAVDHAHKKRKDATIEDEPLRLAMKARIERRLVPEIKKAFQFNATRIERYIVACYDSGEGGYFRAHRDNTTKGTAHRRFAVTINLNADDFEGGELRFPEYDRHSYKAPTGGAVVFSCSLLHEALPVTKGTRYCTLPFLYDEEGAKIREQNLSYFADDNLRGQLERNLIGGNKEKAAG</sequence>
<dbReference type="EMBL" id="NHON01000003">
    <property type="protein sequence ID" value="OWJ68632.1"/>
    <property type="molecule type" value="Genomic_DNA"/>
</dbReference>
<dbReference type="SUPFAM" id="SSF52833">
    <property type="entry name" value="Thioredoxin-like"/>
    <property type="match status" value="1"/>
</dbReference>
<organism evidence="8 9">
    <name type="scientific">Inquilinus limosus</name>
    <dbReference type="NCBI Taxonomy" id="171674"/>
    <lineage>
        <taxon>Bacteria</taxon>
        <taxon>Pseudomonadati</taxon>
        <taxon>Pseudomonadota</taxon>
        <taxon>Alphaproteobacteria</taxon>
        <taxon>Rhodospirillales</taxon>
        <taxon>Rhodospirillaceae</taxon>
        <taxon>Inquilinus</taxon>
    </lineage>
</organism>
<evidence type="ECO:0000313" key="8">
    <source>
        <dbReference type="EMBL" id="OWJ68632.1"/>
    </source>
</evidence>
<protein>
    <recommendedName>
        <fullName evidence="7">Fe2OG dioxygenase domain-containing protein</fullName>
    </recommendedName>
</protein>
<keyword evidence="6" id="KW-0408">Iron</keyword>
<dbReference type="InterPro" id="IPR005123">
    <property type="entry name" value="Oxoglu/Fe-dep_dioxygenase_dom"/>
</dbReference>
<keyword evidence="9" id="KW-1185">Reference proteome</keyword>
<evidence type="ECO:0000256" key="1">
    <source>
        <dbReference type="ARBA" id="ARBA00001961"/>
    </source>
</evidence>
<evidence type="ECO:0000313" key="9">
    <source>
        <dbReference type="Proteomes" id="UP000196655"/>
    </source>
</evidence>
<dbReference type="GO" id="GO:0016705">
    <property type="term" value="F:oxidoreductase activity, acting on paired donors, with incorporation or reduction of molecular oxygen"/>
    <property type="evidence" value="ECO:0007669"/>
    <property type="project" value="InterPro"/>
</dbReference>
<dbReference type="RefSeq" id="WP_088149423.1">
    <property type="nucleotide sequence ID" value="NZ_NHON01000003.1"/>
</dbReference>
<dbReference type="STRING" id="1122125.GCA_000423185_02890"/>
<gene>
    <name evidence="8" type="ORF">BWR60_02470</name>
</gene>
<keyword evidence="4" id="KW-0223">Dioxygenase</keyword>
<dbReference type="Proteomes" id="UP000196655">
    <property type="component" value="Unassembled WGS sequence"/>
</dbReference>
<keyword evidence="3" id="KW-0847">Vitamin C</keyword>
<accession>A0A211ZTL4</accession>
<keyword evidence="5" id="KW-0560">Oxidoreductase</keyword>
<dbReference type="AlphaFoldDB" id="A0A211ZTL4"/>
<dbReference type="InterPro" id="IPR006620">
    <property type="entry name" value="Pro_4_hyd_alph"/>
</dbReference>
<name>A0A211ZTL4_9PROT</name>
<dbReference type="InterPro" id="IPR036249">
    <property type="entry name" value="Thioredoxin-like_sf"/>
</dbReference>
<comment type="caution">
    <text evidence="8">The sequence shown here is derived from an EMBL/GenBank/DDBJ whole genome shotgun (WGS) entry which is preliminary data.</text>
</comment>
<dbReference type="GO" id="GO:0005506">
    <property type="term" value="F:iron ion binding"/>
    <property type="evidence" value="ECO:0007669"/>
    <property type="project" value="InterPro"/>
</dbReference>
<evidence type="ECO:0000256" key="3">
    <source>
        <dbReference type="ARBA" id="ARBA00022896"/>
    </source>
</evidence>
<dbReference type="Gene3D" id="2.60.120.620">
    <property type="entry name" value="q2cbj1_9rhob like domain"/>
    <property type="match status" value="1"/>
</dbReference>
<feature type="domain" description="Fe2OG dioxygenase" evidence="7">
    <location>
        <begin position="244"/>
        <end position="339"/>
    </location>
</feature>